<keyword evidence="3" id="KW-1185">Reference proteome</keyword>
<keyword evidence="1" id="KW-0732">Signal</keyword>
<name>A0ABS0F0I3_9BACL</name>
<dbReference type="Proteomes" id="UP000642910">
    <property type="component" value="Unassembled WGS sequence"/>
</dbReference>
<feature type="chain" id="PRO_5046030218" evidence="1">
    <location>
        <begin position="25"/>
        <end position="152"/>
    </location>
</feature>
<dbReference type="RefSeq" id="WP_195867066.1">
    <property type="nucleotide sequence ID" value="NZ_JADPKZ010000028.1"/>
</dbReference>
<accession>A0ABS0F0I3</accession>
<comment type="caution">
    <text evidence="2">The sequence shown here is derived from an EMBL/GenBank/DDBJ whole genome shotgun (WGS) entry which is preliminary data.</text>
</comment>
<proteinExistence type="predicted"/>
<evidence type="ECO:0000313" key="3">
    <source>
        <dbReference type="Proteomes" id="UP000642910"/>
    </source>
</evidence>
<evidence type="ECO:0000256" key="1">
    <source>
        <dbReference type="SAM" id="SignalP"/>
    </source>
</evidence>
<protein>
    <submittedName>
        <fullName evidence="2">Uncharacterized protein</fullName>
    </submittedName>
</protein>
<sequence length="152" mass="16674">MKRAALSAWIGGAWLLAFAPVASAQTVQSNTVTVTAGHYVQTGTQTVPETVEVPEEQCQNVQVQTGAQTGQCAMGYYTFYQNGVLEGTTFNYCPEDASLTYVTTSYGSNGYAYVYNYSIPIYTTEQECQTVYVQQTQYVSQPVYSWVPTSVS</sequence>
<feature type="signal peptide" evidence="1">
    <location>
        <begin position="1"/>
        <end position="24"/>
    </location>
</feature>
<organism evidence="2 3">
    <name type="scientific">Alicyclobacillus mali</name>
    <name type="common">ex Roth et al. 2021</name>
    <dbReference type="NCBI Taxonomy" id="1123961"/>
    <lineage>
        <taxon>Bacteria</taxon>
        <taxon>Bacillati</taxon>
        <taxon>Bacillota</taxon>
        <taxon>Bacilli</taxon>
        <taxon>Bacillales</taxon>
        <taxon>Alicyclobacillaceae</taxon>
        <taxon>Alicyclobacillus</taxon>
    </lineage>
</organism>
<gene>
    <name evidence="2" type="ORF">IW967_02900</name>
</gene>
<reference evidence="2 3" key="1">
    <citation type="submission" date="2020-11" db="EMBL/GenBank/DDBJ databases">
        <title>Genomic insight of Alicyclobacillus mali FL 18 reveals a new arsenic-resistant strain, with potential in environmental biotechnology.</title>
        <authorList>
            <person name="Fiorentino G."/>
            <person name="Gallo G."/>
            <person name="Aulitto M."/>
        </authorList>
    </citation>
    <scope>NUCLEOTIDE SEQUENCE [LARGE SCALE GENOMIC DNA]</scope>
    <source>
        <strain evidence="2 3">FL 18</strain>
    </source>
</reference>
<dbReference type="EMBL" id="JADPKZ010000028">
    <property type="protein sequence ID" value="MBF8376821.1"/>
    <property type="molecule type" value="Genomic_DNA"/>
</dbReference>
<evidence type="ECO:0000313" key="2">
    <source>
        <dbReference type="EMBL" id="MBF8376821.1"/>
    </source>
</evidence>